<evidence type="ECO:0000256" key="1">
    <source>
        <dbReference type="ARBA" id="ARBA00004651"/>
    </source>
</evidence>
<proteinExistence type="inferred from homology"/>
<dbReference type="AlphaFoldDB" id="A0A4R2KWT1"/>
<keyword evidence="3" id="KW-1003">Cell membrane</keyword>
<sequence>MLATSLVIALPVLVIIGSLFGGYSPAWEHLIDTVLGDYVVNSVLLMLGVGAGTLLLGVSAAWLTAMCEFPGRRFFSWALLLPMAMPAYIIAYTYTGMLDYAGPVQSLLRDTFGWGYGDYWFPEIRSLGGAVCMLSLVLYPYTYLLVRVAFQEQSTAVLEASRSLGKTLPATFFRVALPLARPAIAAGVSLALMETLADYGTVSYFGVSAFTTGIFRTWYGLGELQTAAQLAAFLMLFVFMLFILERQSRRRLRFYRTGTRQPPRRIALCGWRAVTAVGLASAILVSGFLLPASQLAIWVLQDPARAAQPAFLALAGNSFLLAAIAAACCLLLALFLGYGKRLFPGFAQTTANGVVSMGYAVPGTVIAVGVLIPFAWFDNVVDSWLRETLGVSSGLLLSGTLGALVFAYVVRFLSVSLQTVESGLARIRPSIDESARSLGYPPLSLLRRIHIPMLRGSLLTALLLVFVDVLKELPTTLILRPFNFNTLAVRAHELASDERLADAALPALAIVLIGLLPVILLTRNMASDNAAS</sequence>
<keyword evidence="2 7" id="KW-0813">Transport</keyword>
<feature type="transmembrane region" description="Helical" evidence="7">
    <location>
        <begin position="503"/>
        <end position="522"/>
    </location>
</feature>
<dbReference type="InterPro" id="IPR000515">
    <property type="entry name" value="MetI-like"/>
</dbReference>
<comment type="similarity">
    <text evidence="7">Belongs to the binding-protein-dependent transport system permease family.</text>
</comment>
<evidence type="ECO:0000256" key="3">
    <source>
        <dbReference type="ARBA" id="ARBA00022475"/>
    </source>
</evidence>
<evidence type="ECO:0000256" key="2">
    <source>
        <dbReference type="ARBA" id="ARBA00022448"/>
    </source>
</evidence>
<dbReference type="PANTHER" id="PTHR30183:SF2">
    <property type="entry name" value="IRON UTILIZATION PROTEIN"/>
    <property type="match status" value="1"/>
</dbReference>
<name>A0A4R2KWT1_9GAMM</name>
<evidence type="ECO:0000313" key="9">
    <source>
        <dbReference type="EMBL" id="TCO78353.1"/>
    </source>
</evidence>
<evidence type="ECO:0000259" key="8">
    <source>
        <dbReference type="PROSITE" id="PS50928"/>
    </source>
</evidence>
<feature type="transmembrane region" description="Helical" evidence="7">
    <location>
        <begin position="74"/>
        <end position="94"/>
    </location>
</feature>
<dbReference type="CDD" id="cd06261">
    <property type="entry name" value="TM_PBP2"/>
    <property type="match status" value="2"/>
</dbReference>
<keyword evidence="4 7" id="KW-0812">Transmembrane</keyword>
<keyword evidence="10" id="KW-1185">Reference proteome</keyword>
<gene>
    <name evidence="9" type="ORF">EV688_101169</name>
</gene>
<feature type="domain" description="ABC transmembrane type-1" evidence="8">
    <location>
        <begin position="39"/>
        <end position="245"/>
    </location>
</feature>
<dbReference type="GO" id="GO:0055085">
    <property type="term" value="P:transmembrane transport"/>
    <property type="evidence" value="ECO:0007669"/>
    <property type="project" value="InterPro"/>
</dbReference>
<dbReference type="InterPro" id="IPR035906">
    <property type="entry name" value="MetI-like_sf"/>
</dbReference>
<dbReference type="PANTHER" id="PTHR30183">
    <property type="entry name" value="MOLYBDENUM TRANSPORT SYSTEM PERMEASE PROTEIN MODB"/>
    <property type="match status" value="1"/>
</dbReference>
<protein>
    <submittedName>
        <fullName evidence="9">Iron(III) transport system permease protein</fullName>
    </submittedName>
</protein>
<feature type="transmembrane region" description="Helical" evidence="7">
    <location>
        <begin position="7"/>
        <end position="26"/>
    </location>
</feature>
<comment type="subcellular location">
    <subcellularLocation>
        <location evidence="1 7">Cell membrane</location>
        <topology evidence="1 7">Multi-pass membrane protein</topology>
    </subcellularLocation>
</comment>
<accession>A0A4R2KWT1</accession>
<dbReference type="Gene3D" id="1.10.3720.10">
    <property type="entry name" value="MetI-like"/>
    <property type="match status" value="2"/>
</dbReference>
<evidence type="ECO:0000313" key="10">
    <source>
        <dbReference type="Proteomes" id="UP000294980"/>
    </source>
</evidence>
<keyword evidence="6 7" id="KW-0472">Membrane</keyword>
<comment type="caution">
    <text evidence="9">The sequence shown here is derived from an EMBL/GenBank/DDBJ whole genome shotgun (WGS) entry which is preliminary data.</text>
</comment>
<reference evidence="9 10" key="1">
    <citation type="submission" date="2019-03" db="EMBL/GenBank/DDBJ databases">
        <title>Genomic Encyclopedia of Type Strains, Phase IV (KMG-IV): sequencing the most valuable type-strain genomes for metagenomic binning, comparative biology and taxonomic classification.</title>
        <authorList>
            <person name="Goeker M."/>
        </authorList>
    </citation>
    <scope>NUCLEOTIDE SEQUENCE [LARGE SCALE GENOMIC DNA]</scope>
    <source>
        <strain evidence="9 10">DSM 23344</strain>
    </source>
</reference>
<dbReference type="Pfam" id="PF00528">
    <property type="entry name" value="BPD_transp_1"/>
    <property type="match status" value="2"/>
</dbReference>
<feature type="transmembrane region" description="Helical" evidence="7">
    <location>
        <begin position="127"/>
        <end position="150"/>
    </location>
</feature>
<dbReference type="OrthoDB" id="9790211at2"/>
<evidence type="ECO:0000256" key="5">
    <source>
        <dbReference type="ARBA" id="ARBA00022989"/>
    </source>
</evidence>
<evidence type="ECO:0000256" key="4">
    <source>
        <dbReference type="ARBA" id="ARBA00022692"/>
    </source>
</evidence>
<feature type="transmembrane region" description="Helical" evidence="7">
    <location>
        <begin position="453"/>
        <end position="470"/>
    </location>
</feature>
<evidence type="ECO:0000256" key="6">
    <source>
        <dbReference type="ARBA" id="ARBA00023136"/>
    </source>
</evidence>
<feature type="transmembrane region" description="Helical" evidence="7">
    <location>
        <begin position="310"/>
        <end position="336"/>
    </location>
</feature>
<dbReference type="EMBL" id="SLWX01000001">
    <property type="protein sequence ID" value="TCO78353.1"/>
    <property type="molecule type" value="Genomic_DNA"/>
</dbReference>
<dbReference type="SUPFAM" id="SSF161098">
    <property type="entry name" value="MetI-like"/>
    <property type="match status" value="2"/>
</dbReference>
<feature type="domain" description="ABC transmembrane type-1" evidence="8">
    <location>
        <begin position="315"/>
        <end position="521"/>
    </location>
</feature>
<feature type="transmembrane region" description="Helical" evidence="7">
    <location>
        <begin position="389"/>
        <end position="410"/>
    </location>
</feature>
<dbReference type="FunFam" id="1.10.3720.10:FF:000088">
    <property type="entry name" value="Iron(III) ABC transporter, permease protein"/>
    <property type="match status" value="1"/>
</dbReference>
<dbReference type="GO" id="GO:0005886">
    <property type="term" value="C:plasma membrane"/>
    <property type="evidence" value="ECO:0007669"/>
    <property type="project" value="UniProtKB-SubCell"/>
</dbReference>
<dbReference type="PROSITE" id="PS50928">
    <property type="entry name" value="ABC_TM1"/>
    <property type="match status" value="2"/>
</dbReference>
<dbReference type="Proteomes" id="UP000294980">
    <property type="component" value="Unassembled WGS sequence"/>
</dbReference>
<keyword evidence="5 7" id="KW-1133">Transmembrane helix</keyword>
<feature type="transmembrane region" description="Helical" evidence="7">
    <location>
        <begin position="38"/>
        <end position="62"/>
    </location>
</feature>
<feature type="transmembrane region" description="Helical" evidence="7">
    <location>
        <begin position="265"/>
        <end position="290"/>
    </location>
</feature>
<evidence type="ECO:0000256" key="7">
    <source>
        <dbReference type="RuleBase" id="RU363032"/>
    </source>
</evidence>
<feature type="transmembrane region" description="Helical" evidence="7">
    <location>
        <begin position="357"/>
        <end position="377"/>
    </location>
</feature>
<organism evidence="9 10">
    <name type="scientific">Chromatocurvus halotolerans</name>
    <dbReference type="NCBI Taxonomy" id="1132028"/>
    <lineage>
        <taxon>Bacteria</taxon>
        <taxon>Pseudomonadati</taxon>
        <taxon>Pseudomonadota</taxon>
        <taxon>Gammaproteobacteria</taxon>
        <taxon>Cellvibrionales</taxon>
        <taxon>Halieaceae</taxon>
        <taxon>Chromatocurvus</taxon>
    </lineage>
</organism>
<feature type="transmembrane region" description="Helical" evidence="7">
    <location>
        <begin position="226"/>
        <end position="244"/>
    </location>
</feature>